<protein>
    <recommendedName>
        <fullName evidence="4">Reverse transcriptase zinc-binding domain-containing protein</fullName>
    </recommendedName>
</protein>
<accession>A0A5D2H539</accession>
<evidence type="ECO:0000256" key="1">
    <source>
        <dbReference type="SAM" id="SignalP"/>
    </source>
</evidence>
<sequence length="103" mass="12114">MMMVGDSVLMFLKMMNLFWCNSDGDRQKIHWVSWDCLCVPKKYNGMGFHNLYCFNLALLGKQGRRFLTLIESLLFRIFKAKYFLNEGFLDSLEGKVLLFGRVL</sequence>
<dbReference type="AlphaFoldDB" id="A0A5D2H539"/>
<proteinExistence type="predicted"/>
<feature type="signal peptide" evidence="1">
    <location>
        <begin position="1"/>
        <end position="24"/>
    </location>
</feature>
<keyword evidence="1" id="KW-0732">Signal</keyword>
<dbReference type="EMBL" id="CM017690">
    <property type="protein sequence ID" value="TYH25010.1"/>
    <property type="molecule type" value="Genomic_DNA"/>
</dbReference>
<evidence type="ECO:0000313" key="2">
    <source>
        <dbReference type="EMBL" id="TYH25010.1"/>
    </source>
</evidence>
<dbReference type="Proteomes" id="UP000323506">
    <property type="component" value="Chromosome A03"/>
</dbReference>
<name>A0A5D2H539_GOSDA</name>
<reference evidence="2 3" key="1">
    <citation type="submission" date="2019-06" db="EMBL/GenBank/DDBJ databases">
        <title>WGS assembly of Gossypium darwinii.</title>
        <authorList>
            <person name="Chen Z.J."/>
            <person name="Sreedasyam A."/>
            <person name="Ando A."/>
            <person name="Song Q."/>
            <person name="De L."/>
            <person name="Hulse-Kemp A."/>
            <person name="Ding M."/>
            <person name="Ye W."/>
            <person name="Kirkbride R."/>
            <person name="Jenkins J."/>
            <person name="Plott C."/>
            <person name="Lovell J."/>
            <person name="Lin Y.-M."/>
            <person name="Vaughn R."/>
            <person name="Liu B."/>
            <person name="Li W."/>
            <person name="Simpson S."/>
            <person name="Scheffler B."/>
            <person name="Saski C."/>
            <person name="Grover C."/>
            <person name="Hu G."/>
            <person name="Conover J."/>
            <person name="Carlson J."/>
            <person name="Shu S."/>
            <person name="Boston L."/>
            <person name="Williams M."/>
            <person name="Peterson D."/>
            <person name="Mcgee K."/>
            <person name="Jones D."/>
            <person name="Wendel J."/>
            <person name="Stelly D."/>
            <person name="Grimwood J."/>
            <person name="Schmutz J."/>
        </authorList>
    </citation>
    <scope>NUCLEOTIDE SEQUENCE [LARGE SCALE GENOMIC DNA]</scope>
    <source>
        <strain evidence="2">1808015.09</strain>
    </source>
</reference>
<gene>
    <name evidence="2" type="ORF">ES288_A03G135700v1</name>
</gene>
<organism evidence="2 3">
    <name type="scientific">Gossypium darwinii</name>
    <name type="common">Darwin's cotton</name>
    <name type="synonym">Gossypium barbadense var. darwinii</name>
    <dbReference type="NCBI Taxonomy" id="34276"/>
    <lineage>
        <taxon>Eukaryota</taxon>
        <taxon>Viridiplantae</taxon>
        <taxon>Streptophyta</taxon>
        <taxon>Embryophyta</taxon>
        <taxon>Tracheophyta</taxon>
        <taxon>Spermatophyta</taxon>
        <taxon>Magnoliopsida</taxon>
        <taxon>eudicotyledons</taxon>
        <taxon>Gunneridae</taxon>
        <taxon>Pentapetalae</taxon>
        <taxon>rosids</taxon>
        <taxon>malvids</taxon>
        <taxon>Malvales</taxon>
        <taxon>Malvaceae</taxon>
        <taxon>Malvoideae</taxon>
        <taxon>Gossypium</taxon>
    </lineage>
</organism>
<evidence type="ECO:0008006" key="4">
    <source>
        <dbReference type="Google" id="ProtNLM"/>
    </source>
</evidence>
<feature type="chain" id="PRO_5023091626" description="Reverse transcriptase zinc-binding domain-containing protein" evidence="1">
    <location>
        <begin position="25"/>
        <end position="103"/>
    </location>
</feature>
<keyword evidence="3" id="KW-1185">Reference proteome</keyword>
<evidence type="ECO:0000313" key="3">
    <source>
        <dbReference type="Proteomes" id="UP000323506"/>
    </source>
</evidence>